<dbReference type="Gene3D" id="2.60.40.10">
    <property type="entry name" value="Immunoglobulins"/>
    <property type="match status" value="1"/>
</dbReference>
<reference evidence="2" key="1">
    <citation type="journal article" date="2015" name="Proc. Natl. Acad. Sci. U.S.A.">
        <title>Networks of energetic and metabolic interactions define dynamics in microbial communities.</title>
        <authorList>
            <person name="Embree M."/>
            <person name="Liu J.K."/>
            <person name="Al-Bassam M.M."/>
            <person name="Zengler K."/>
        </authorList>
    </citation>
    <scope>NUCLEOTIDE SEQUENCE</scope>
</reference>
<sequence>MARRLLIVLLLSCMLLVLTPAVGAATGGSTVTVTDYQITPSVLLPGEQATIKVVLQNTASVASSTETVVVPGPTGTTTTSETKDLVAVFNSVRLFGNGLQVIEGTYDHAGALGPGQSMPLTFLVRAPAQSGMYFPEVWVQIPGGFTVRYPVPVNVNSNLGLPSQAILVMESSLPDSVQPGSEIPVTLTVANAGRLLANDVTVRIETSGTAIAPRNTDLHHLGTIQGGEEQQVNLVLISDRNTASGLTRIPVSIQYTTSDGKNYTQNASINIPFEGQAELGFVSVDTSPRRAVEGQPFDLTIRIENTGTGEAKQVAATVDLPMTGSKEAFIGKIKPGNDAPAIFMLDGADGGTYTYDLTIAYVDDTGAHTVTRTMSVHVLPSEGMGGMLPLLGGFLLVGFVGYRYWYLPRRNASGALPWLKKN</sequence>
<accession>A0A0W8FGB3</accession>
<dbReference type="AlphaFoldDB" id="A0A0W8FGB3"/>
<name>A0A0W8FGB3_9ZZZZ</name>
<dbReference type="PANTHER" id="PTHR35902:SF3">
    <property type="entry name" value="NPCBM-ASSOCIATED, NEW3 DOMAIN OF ALPHA-GALACTOSIDASE"/>
    <property type="match status" value="1"/>
</dbReference>
<gene>
    <name evidence="2" type="ORF">ASZ90_010954</name>
</gene>
<proteinExistence type="predicted"/>
<protein>
    <submittedName>
        <fullName evidence="2">S-layer domain</fullName>
    </submittedName>
</protein>
<organism evidence="2">
    <name type="scientific">hydrocarbon metagenome</name>
    <dbReference type="NCBI Taxonomy" id="938273"/>
    <lineage>
        <taxon>unclassified sequences</taxon>
        <taxon>metagenomes</taxon>
        <taxon>ecological metagenomes</taxon>
    </lineage>
</organism>
<dbReference type="PANTHER" id="PTHR35902">
    <property type="entry name" value="S-LAYER DOMAIN-LIKE PROTEIN-RELATED"/>
    <property type="match status" value="1"/>
</dbReference>
<dbReference type="EMBL" id="LNQE01001301">
    <property type="protein sequence ID" value="KUG19331.1"/>
    <property type="molecule type" value="Genomic_DNA"/>
</dbReference>
<evidence type="ECO:0000313" key="2">
    <source>
        <dbReference type="EMBL" id="KUG19331.1"/>
    </source>
</evidence>
<feature type="transmembrane region" description="Helical" evidence="1">
    <location>
        <begin position="384"/>
        <end position="405"/>
    </location>
</feature>
<comment type="caution">
    <text evidence="2">The sequence shown here is derived from an EMBL/GenBank/DDBJ whole genome shotgun (WGS) entry which is preliminary data.</text>
</comment>
<keyword evidence="1" id="KW-0472">Membrane</keyword>
<keyword evidence="1" id="KW-1133">Transmembrane helix</keyword>
<dbReference type="InterPro" id="IPR013783">
    <property type="entry name" value="Ig-like_fold"/>
</dbReference>
<evidence type="ECO:0000256" key="1">
    <source>
        <dbReference type="SAM" id="Phobius"/>
    </source>
</evidence>
<keyword evidence="1" id="KW-0812">Transmembrane</keyword>